<dbReference type="Proteomes" id="UP000236333">
    <property type="component" value="Unassembled WGS sequence"/>
</dbReference>
<dbReference type="OrthoDB" id="526326at2759"/>
<dbReference type="PANTHER" id="PTHR33129:SF1">
    <property type="entry name" value="ATP-BINDING PROTEIN"/>
    <property type="match status" value="1"/>
</dbReference>
<evidence type="ECO:0000313" key="2">
    <source>
        <dbReference type="Proteomes" id="UP000236333"/>
    </source>
</evidence>
<keyword evidence="2" id="KW-1185">Reference proteome</keyword>
<dbReference type="InterPro" id="IPR052980">
    <property type="entry name" value="Crinkler_effector"/>
</dbReference>
<feature type="non-terminal residue" evidence="1">
    <location>
        <position position="1"/>
    </location>
</feature>
<reference evidence="1 2" key="1">
    <citation type="journal article" date="2017" name="Mol. Biol. Evol.">
        <title>The 4-celled Tetrabaena socialis nuclear genome reveals the essential components for genetic control of cell number at the origin of multicellularity in the volvocine lineage.</title>
        <authorList>
            <person name="Featherston J."/>
            <person name="Arakaki Y."/>
            <person name="Hanschen E.R."/>
            <person name="Ferris P.J."/>
            <person name="Michod R.E."/>
            <person name="Olson B.J.S.C."/>
            <person name="Nozaki H."/>
            <person name="Durand P.M."/>
        </authorList>
    </citation>
    <scope>NUCLEOTIDE SEQUENCE [LARGE SCALE GENOMIC DNA]</scope>
    <source>
        <strain evidence="1 2">NIES-571</strain>
    </source>
</reference>
<protein>
    <submittedName>
        <fullName evidence="1">Uncharacterized protein</fullName>
    </submittedName>
</protein>
<gene>
    <name evidence="1" type="ORF">TSOC_000560</name>
</gene>
<dbReference type="AlphaFoldDB" id="A0A2J8AJ12"/>
<accession>A0A2J8AJ12</accession>
<dbReference type="PANTHER" id="PTHR33129">
    <property type="entry name" value="PROTEIN KINASE DOMAIN-CONTAINING PROTEIN-RELATED"/>
    <property type="match status" value="1"/>
</dbReference>
<dbReference type="EMBL" id="PGGS01000008">
    <property type="protein sequence ID" value="PNH12505.1"/>
    <property type="molecule type" value="Genomic_DNA"/>
</dbReference>
<name>A0A2J8AJ12_9CHLO</name>
<organism evidence="1 2">
    <name type="scientific">Tetrabaena socialis</name>
    <dbReference type="NCBI Taxonomy" id="47790"/>
    <lineage>
        <taxon>Eukaryota</taxon>
        <taxon>Viridiplantae</taxon>
        <taxon>Chlorophyta</taxon>
        <taxon>core chlorophytes</taxon>
        <taxon>Chlorophyceae</taxon>
        <taxon>CS clade</taxon>
        <taxon>Chlamydomonadales</taxon>
        <taxon>Tetrabaenaceae</taxon>
        <taxon>Tetrabaena</taxon>
    </lineage>
</organism>
<feature type="non-terminal residue" evidence="1">
    <location>
        <position position="572"/>
    </location>
</feature>
<sequence length="572" mass="63255">ARGAGLFRDAEGVGLTAEYGDLEDGAIYHWFAGRGGRADVGGFGATGGAAAGLGQAGAGNSLEATRMMEALHSMQALPGPGEVLQLGAFFLFHPDYSSLFVRECYPRLFDALTRHPKPKRFIVTGTPGIGKSWFFYYLLARLLKSTTPPSFIVWEHNTKPGKAWCYTHKTREVVVGERTSFDHVLLDPAAWYIADGVPPQLNCLARIVLLTSPKHETYKEVRKASGKMLYMPLWELDELLECRRLLYDTVSEGLAKDLYQYYGGAARFVLESPNENPELLLDDLLDELREAVGGCSTAQPEQPVPFIVLMQTDAKLNWLNRHGAGGHPQAAAHRGRRSLLFASQWVAEEFAKKAMKDELQGLGSLLGTTSGALQGMLYEATMHTVLPKGGRFTVTPVNHTLRRGAAEELDLRKAASVHVYYRPSSATLPTVDAFERGKDTYDFFQMTVGSSKEVDFVKLNSVLSQVQLPEGVTPRLHFVVPEDRYESFKLTAGDNWPPTSRQAASRMKLYIMKGVYSQLQVVADINYPDQYVLAVMEKTGGMPLYIEKGDRGPGGEFSANVSKLIRNLNFQQ</sequence>
<evidence type="ECO:0000313" key="1">
    <source>
        <dbReference type="EMBL" id="PNH12505.1"/>
    </source>
</evidence>
<comment type="caution">
    <text evidence="1">The sequence shown here is derived from an EMBL/GenBank/DDBJ whole genome shotgun (WGS) entry which is preliminary data.</text>
</comment>
<proteinExistence type="predicted"/>